<dbReference type="Proteomes" id="UP000746471">
    <property type="component" value="Unassembled WGS sequence"/>
</dbReference>
<evidence type="ECO:0000313" key="6">
    <source>
        <dbReference type="Proteomes" id="UP000746471"/>
    </source>
</evidence>
<dbReference type="SUPFAM" id="SSF141986">
    <property type="entry name" value="LD-carboxypeptidase A C-terminal domain-like"/>
    <property type="match status" value="1"/>
</dbReference>
<name>A0ABS5PRY8_9FIRM</name>
<feature type="domain" description="LD-carboxypeptidase C-terminal" evidence="4">
    <location>
        <begin position="209"/>
        <end position="329"/>
    </location>
</feature>
<dbReference type="EMBL" id="JAHBCL010000027">
    <property type="protein sequence ID" value="MBS7527924.1"/>
    <property type="molecule type" value="Genomic_DNA"/>
</dbReference>
<keyword evidence="2" id="KW-0378">Hydrolase</keyword>
<dbReference type="Gene3D" id="3.50.30.60">
    <property type="entry name" value="LD-carboxypeptidase A C-terminal domain-like"/>
    <property type="match status" value="1"/>
</dbReference>
<proteinExistence type="inferred from homology"/>
<dbReference type="InterPro" id="IPR003507">
    <property type="entry name" value="S66_fam"/>
</dbReference>
<dbReference type="InterPro" id="IPR027478">
    <property type="entry name" value="LdcA_N"/>
</dbReference>
<comment type="caution">
    <text evidence="5">The sequence shown here is derived from an EMBL/GenBank/DDBJ whole genome shotgun (WGS) entry which is preliminary data.</text>
</comment>
<evidence type="ECO:0000256" key="1">
    <source>
        <dbReference type="ARBA" id="ARBA00010233"/>
    </source>
</evidence>
<dbReference type="PANTHER" id="PTHR30237:SF4">
    <property type="entry name" value="LD-CARBOXYPEPTIDASE C-TERMINAL DOMAIN-CONTAINING PROTEIN"/>
    <property type="match status" value="1"/>
</dbReference>
<dbReference type="Pfam" id="PF02016">
    <property type="entry name" value="Peptidase_S66"/>
    <property type="match status" value="1"/>
</dbReference>
<evidence type="ECO:0000259" key="3">
    <source>
        <dbReference type="Pfam" id="PF02016"/>
    </source>
</evidence>
<reference evidence="5 6" key="1">
    <citation type="submission" date="2021-05" db="EMBL/GenBank/DDBJ databases">
        <title>Fusibacter ferrireducens sp. nov., an anaerobic, sulfur- and Fe-reducing bacterium isolated from the mangrove sediment.</title>
        <authorList>
            <person name="Qiu D."/>
        </authorList>
    </citation>
    <scope>NUCLEOTIDE SEQUENCE [LARGE SCALE GENOMIC DNA]</scope>
    <source>
        <strain evidence="5 6">DSM 12116</strain>
    </source>
</reference>
<dbReference type="PANTHER" id="PTHR30237">
    <property type="entry name" value="MURAMOYLTETRAPEPTIDE CARBOXYPEPTIDASE"/>
    <property type="match status" value="1"/>
</dbReference>
<accession>A0ABS5PRY8</accession>
<protein>
    <submittedName>
        <fullName evidence="5">LD-carboxypeptidase</fullName>
    </submittedName>
</protein>
<dbReference type="InterPro" id="IPR027461">
    <property type="entry name" value="Carboxypeptidase_A_C_sf"/>
</dbReference>
<dbReference type="InterPro" id="IPR040449">
    <property type="entry name" value="Peptidase_S66_N"/>
</dbReference>
<dbReference type="CDD" id="cd07062">
    <property type="entry name" value="Peptidase_S66_mccF_like"/>
    <property type="match status" value="1"/>
</dbReference>
<comment type="similarity">
    <text evidence="1">Belongs to the peptidase S66 family.</text>
</comment>
<evidence type="ECO:0000313" key="5">
    <source>
        <dbReference type="EMBL" id="MBS7527924.1"/>
    </source>
</evidence>
<organism evidence="5 6">
    <name type="scientific">Fusibacter paucivorans</name>
    <dbReference type="NCBI Taxonomy" id="76009"/>
    <lineage>
        <taxon>Bacteria</taxon>
        <taxon>Bacillati</taxon>
        <taxon>Bacillota</taxon>
        <taxon>Clostridia</taxon>
        <taxon>Eubacteriales</taxon>
        <taxon>Eubacteriales Family XII. Incertae Sedis</taxon>
        <taxon>Fusibacter</taxon>
    </lineage>
</organism>
<keyword evidence="6" id="KW-1185">Reference proteome</keyword>
<evidence type="ECO:0000256" key="2">
    <source>
        <dbReference type="ARBA" id="ARBA00022801"/>
    </source>
</evidence>
<gene>
    <name evidence="5" type="ORF">KHM83_14660</name>
</gene>
<dbReference type="Pfam" id="PF17676">
    <property type="entry name" value="Peptidase_S66C"/>
    <property type="match status" value="1"/>
</dbReference>
<evidence type="ECO:0000259" key="4">
    <source>
        <dbReference type="Pfam" id="PF17676"/>
    </source>
</evidence>
<dbReference type="InterPro" id="IPR040921">
    <property type="entry name" value="Peptidase_S66C"/>
</dbReference>
<dbReference type="Gene3D" id="3.40.50.10740">
    <property type="entry name" value="Class I glutamine amidotransferase-like"/>
    <property type="match status" value="1"/>
</dbReference>
<dbReference type="SUPFAM" id="SSF52317">
    <property type="entry name" value="Class I glutamine amidotransferase-like"/>
    <property type="match status" value="1"/>
</dbReference>
<dbReference type="InterPro" id="IPR029062">
    <property type="entry name" value="Class_I_gatase-like"/>
</dbReference>
<sequence length="344" mass="38323">MIKPKRLKPGDTIAIVSLSWGGLGDPELLHKYEIAKKRLTEDFQLNVVTMPHALSGSDFIEAHPELRAKDLMDAFCNPDIDGIFSAIGGDDSIRILPYVDKGVFKAHPKVFMGYSDTTITHFMLYQAGLISFYGPSIMCEFGEYVQMLPYTANAVEKMLFEATKDFKIISSPEWSDEYIPWCEANQNVPRKMKPEAHGYELLQGEGRVKGHLLGGCIDVFTMCIGTSIWPDLSAWEGALLFIETSEDKPSPDFVKYVLRNLATQGIFDVINGIIVGKPQGEIYYKDYQEVLTKVVGREAGRPDLPILYNVNIGHAFPTGILPYGIQAEINCNAKTLTLLENATV</sequence>
<feature type="domain" description="LD-carboxypeptidase N-terminal" evidence="3">
    <location>
        <begin position="13"/>
        <end position="134"/>
    </location>
</feature>
<dbReference type="PIRSF" id="PIRSF028757">
    <property type="entry name" value="LD-carboxypeptidase"/>
    <property type="match status" value="1"/>
</dbReference>